<dbReference type="Proteomes" id="UP000674938">
    <property type="component" value="Unassembled WGS sequence"/>
</dbReference>
<organism evidence="2 3">
    <name type="scientific">Vagococcus allomyrinae</name>
    <dbReference type="NCBI Taxonomy" id="2794353"/>
    <lineage>
        <taxon>Bacteria</taxon>
        <taxon>Bacillati</taxon>
        <taxon>Bacillota</taxon>
        <taxon>Bacilli</taxon>
        <taxon>Lactobacillales</taxon>
        <taxon>Enterococcaceae</taxon>
        <taxon>Vagococcus</taxon>
    </lineage>
</organism>
<keyword evidence="3" id="KW-1185">Reference proteome</keyword>
<dbReference type="Gene3D" id="1.10.260.40">
    <property type="entry name" value="lambda repressor-like DNA-binding domains"/>
    <property type="match status" value="1"/>
</dbReference>
<accession>A0A940SUI3</accession>
<feature type="domain" description="HTH cro/C1-type" evidence="1">
    <location>
        <begin position="24"/>
        <end position="78"/>
    </location>
</feature>
<dbReference type="GO" id="GO:0003677">
    <property type="term" value="F:DNA binding"/>
    <property type="evidence" value="ECO:0007669"/>
    <property type="project" value="InterPro"/>
</dbReference>
<dbReference type="Pfam" id="PF13560">
    <property type="entry name" value="HTH_31"/>
    <property type="match status" value="1"/>
</dbReference>
<dbReference type="PROSITE" id="PS50943">
    <property type="entry name" value="HTH_CROC1"/>
    <property type="match status" value="1"/>
</dbReference>
<dbReference type="SUPFAM" id="SSF47413">
    <property type="entry name" value="lambda repressor-like DNA-binding domains"/>
    <property type="match status" value="1"/>
</dbReference>
<sequence>MNEKMVVSKLIKSEPLHLKVAQLIKELRHYKNVTQEEVCQHAKITRQYLSEIENGHRKQLNLVKIQEIVQGCGERLYVTTSYDNPLQISDQTEKEDKVLNSFAEGQIQEAERLLSEIRQWRYPTEHIMAKCKRKTAVALSYHFRQMPRESEAALNRLVMGLAMIDCREEADYFMEMYYRIMKLGEKEVMKRRRVLRKEQKGALS</sequence>
<evidence type="ECO:0000313" key="2">
    <source>
        <dbReference type="EMBL" id="MBP1040091.1"/>
    </source>
</evidence>
<dbReference type="CDD" id="cd00093">
    <property type="entry name" value="HTH_XRE"/>
    <property type="match status" value="1"/>
</dbReference>
<comment type="caution">
    <text evidence="2">The sequence shown here is derived from an EMBL/GenBank/DDBJ whole genome shotgun (WGS) entry which is preliminary data.</text>
</comment>
<name>A0A940SUI3_9ENTE</name>
<dbReference type="SMART" id="SM00530">
    <property type="entry name" value="HTH_XRE"/>
    <property type="match status" value="1"/>
</dbReference>
<reference evidence="2" key="1">
    <citation type="submission" date="2020-12" db="EMBL/GenBank/DDBJ databases">
        <title>Vagococcus allomyrinae sp. nov. and Enterococcus lavae sp. nov., isolated from the larvae of Allomyrina dichotoma.</title>
        <authorList>
            <person name="Lee S.D."/>
        </authorList>
    </citation>
    <scope>NUCLEOTIDE SEQUENCE</scope>
    <source>
        <strain evidence="2">BWB3-3</strain>
    </source>
</reference>
<dbReference type="InterPro" id="IPR001387">
    <property type="entry name" value="Cro/C1-type_HTH"/>
</dbReference>
<evidence type="ECO:0000259" key="1">
    <source>
        <dbReference type="PROSITE" id="PS50943"/>
    </source>
</evidence>
<dbReference type="InterPro" id="IPR010982">
    <property type="entry name" value="Lambda_DNA-bd_dom_sf"/>
</dbReference>
<evidence type="ECO:0000313" key="3">
    <source>
        <dbReference type="Proteomes" id="UP000674938"/>
    </source>
</evidence>
<dbReference type="AlphaFoldDB" id="A0A940SUI3"/>
<dbReference type="RefSeq" id="WP_209524986.1">
    <property type="nucleotide sequence ID" value="NZ_JAEEGA010000002.1"/>
</dbReference>
<proteinExistence type="predicted"/>
<gene>
    <name evidence="2" type="ORF">I6N95_03595</name>
</gene>
<protein>
    <submittedName>
        <fullName evidence="2">Helix-turn-helix transcriptional regulator</fullName>
    </submittedName>
</protein>
<dbReference type="EMBL" id="JAEEGA010000002">
    <property type="protein sequence ID" value="MBP1040091.1"/>
    <property type="molecule type" value="Genomic_DNA"/>
</dbReference>